<evidence type="ECO:0000256" key="9">
    <source>
        <dbReference type="RuleBase" id="RU361199"/>
    </source>
</evidence>
<evidence type="ECO:0000256" key="3">
    <source>
        <dbReference type="ARBA" id="ARBA00022801"/>
    </source>
</evidence>
<protein>
    <recommendedName>
        <fullName evidence="9">Alpha-mannosidase</fullName>
        <ecNumber evidence="9">3.2.1.-</ecNumber>
    </recommendedName>
</protein>
<dbReference type="Gene3D" id="2.70.98.30">
    <property type="entry name" value="Golgi alpha-mannosidase II, domain 4"/>
    <property type="match status" value="1"/>
</dbReference>
<accession>A0A814TUH4</accession>
<dbReference type="GO" id="GO:0004572">
    <property type="term" value="F:mannosyl-oligosaccharide 1,3-1,6-alpha-mannosidase activity"/>
    <property type="evidence" value="ECO:0007669"/>
    <property type="project" value="UniProtKB-EC"/>
</dbReference>
<organism evidence="11 12">
    <name type="scientific">Rotaria sordida</name>
    <dbReference type="NCBI Taxonomy" id="392033"/>
    <lineage>
        <taxon>Eukaryota</taxon>
        <taxon>Metazoa</taxon>
        <taxon>Spiralia</taxon>
        <taxon>Gnathifera</taxon>
        <taxon>Rotifera</taxon>
        <taxon>Eurotatoria</taxon>
        <taxon>Bdelloidea</taxon>
        <taxon>Philodinida</taxon>
        <taxon>Philodinidae</taxon>
        <taxon>Rotaria</taxon>
    </lineage>
</organism>
<comment type="catalytic activity">
    <reaction evidence="8">
        <text>N(4)-{beta-D-GlcNAc-(1-&gt;2)-alpha-D-Man-(1-&gt;3)-[alpha-D-Man-(1-&gt;3)-[alpha-D-Man-(1-&gt;6)]-alpha-D-Man-(1-&gt;6)]-beta-D-Man-(1-&gt;4)-beta-D-GlcNAc-(1-&gt;4)-beta-D-GlcNAc}-L-asparaginyl-[protein] + 2 H2O = 2 alpha-D-mannopyranose + an N(4)-{beta-D-GlcNAc-(1-&gt;2)-alpha-D-Man-(1-&gt;3)-[alpha-D-Man-(1-&gt;6)]-beta-D-Man-(1-&gt;4)-beta-D-GlcNAc-(1-&gt;4)-beta-D-GlcNAc}-L-asparaginyl-[protein]</text>
        <dbReference type="Rhea" id="RHEA:56052"/>
        <dbReference type="Rhea" id="RHEA-COMP:14368"/>
        <dbReference type="Rhea" id="RHEA-COMP:14369"/>
        <dbReference type="ChEBI" id="CHEBI:15377"/>
        <dbReference type="ChEBI" id="CHEBI:28729"/>
        <dbReference type="ChEBI" id="CHEBI:60615"/>
        <dbReference type="ChEBI" id="CHEBI:60625"/>
        <dbReference type="EC" id="3.2.1.114"/>
    </reaction>
</comment>
<keyword evidence="4 9" id="KW-0862">Zinc</keyword>
<dbReference type="InterPro" id="IPR011682">
    <property type="entry name" value="Glyco_hydro_38_C"/>
</dbReference>
<evidence type="ECO:0000256" key="4">
    <source>
        <dbReference type="ARBA" id="ARBA00022833"/>
    </source>
</evidence>
<name>A0A814TUH4_9BILA</name>
<keyword evidence="2 9" id="KW-0479">Metal-binding</keyword>
<dbReference type="SUPFAM" id="SSF88713">
    <property type="entry name" value="Glycoside hydrolase/deacetylase"/>
    <property type="match status" value="3"/>
</dbReference>
<dbReference type="InterPro" id="IPR028995">
    <property type="entry name" value="Glyco_hydro_57/38_cen_sf"/>
</dbReference>
<dbReference type="InterPro" id="IPR050843">
    <property type="entry name" value="Glycosyl_Hydrlase_38"/>
</dbReference>
<evidence type="ECO:0000256" key="2">
    <source>
        <dbReference type="ARBA" id="ARBA00022723"/>
    </source>
</evidence>
<gene>
    <name evidence="11" type="ORF">ZHD862_LOCUS20884</name>
</gene>
<dbReference type="GO" id="GO:0000139">
    <property type="term" value="C:Golgi membrane"/>
    <property type="evidence" value="ECO:0007669"/>
    <property type="project" value="TreeGrafter"/>
</dbReference>
<feature type="domain" description="Glycoside hydrolase family 38 central" evidence="10">
    <location>
        <begin position="600"/>
        <end position="687"/>
    </location>
</feature>
<reference evidence="11" key="1">
    <citation type="submission" date="2021-02" db="EMBL/GenBank/DDBJ databases">
        <authorList>
            <person name="Nowell W R."/>
        </authorList>
    </citation>
    <scope>NUCLEOTIDE SEQUENCE</scope>
</reference>
<evidence type="ECO:0000256" key="7">
    <source>
        <dbReference type="ARBA" id="ARBA00059516"/>
    </source>
</evidence>
<dbReference type="InterPro" id="IPR027291">
    <property type="entry name" value="Glyco_hydro_38_N_sf"/>
</dbReference>
<dbReference type="Gene3D" id="3.20.110.10">
    <property type="entry name" value="Glycoside hydrolase 38, N terminal domain"/>
    <property type="match status" value="3"/>
</dbReference>
<evidence type="ECO:0000259" key="10">
    <source>
        <dbReference type="SMART" id="SM00872"/>
    </source>
</evidence>
<dbReference type="FunFam" id="1.20.1270.50:FF:000001">
    <property type="entry name" value="Alpha-mannosidase"/>
    <property type="match status" value="1"/>
</dbReference>
<keyword evidence="5" id="KW-1015">Disulfide bond</keyword>
<comment type="cofactor">
    <cofactor evidence="9">
        <name>Zn(2+)</name>
        <dbReference type="ChEBI" id="CHEBI:29105"/>
    </cofactor>
    <text evidence="9">Binds 1 zinc ion per subunit.</text>
</comment>
<dbReference type="EMBL" id="CAJNOT010001211">
    <property type="protein sequence ID" value="CAF1164712.1"/>
    <property type="molecule type" value="Genomic_DNA"/>
</dbReference>
<dbReference type="Pfam" id="PF01074">
    <property type="entry name" value="Glyco_hydro_38N"/>
    <property type="match status" value="2"/>
</dbReference>
<evidence type="ECO:0000313" key="12">
    <source>
        <dbReference type="Proteomes" id="UP000663864"/>
    </source>
</evidence>
<dbReference type="InterPro" id="IPR015341">
    <property type="entry name" value="Glyco_hydro_38_cen"/>
</dbReference>
<dbReference type="InterPro" id="IPR011013">
    <property type="entry name" value="Gal_mutarotase_sf_dom"/>
</dbReference>
<dbReference type="GO" id="GO:0006491">
    <property type="term" value="P:N-glycan processing"/>
    <property type="evidence" value="ECO:0007669"/>
    <property type="project" value="TreeGrafter"/>
</dbReference>
<keyword evidence="6 9" id="KW-0326">Glycosidase</keyword>
<keyword evidence="3 9" id="KW-0378">Hydrolase</keyword>
<proteinExistence type="inferred from homology"/>
<evidence type="ECO:0000256" key="5">
    <source>
        <dbReference type="ARBA" id="ARBA00023157"/>
    </source>
</evidence>
<dbReference type="GO" id="GO:0030246">
    <property type="term" value="F:carbohydrate binding"/>
    <property type="evidence" value="ECO:0007669"/>
    <property type="project" value="InterPro"/>
</dbReference>
<dbReference type="Pfam" id="PF09261">
    <property type="entry name" value="Alpha-mann_mid"/>
    <property type="match status" value="1"/>
</dbReference>
<dbReference type="PANTHER" id="PTHR11607">
    <property type="entry name" value="ALPHA-MANNOSIDASE"/>
    <property type="match status" value="1"/>
</dbReference>
<dbReference type="GO" id="GO:0006013">
    <property type="term" value="P:mannose metabolic process"/>
    <property type="evidence" value="ECO:0007669"/>
    <property type="project" value="InterPro"/>
</dbReference>
<evidence type="ECO:0000256" key="1">
    <source>
        <dbReference type="ARBA" id="ARBA00009792"/>
    </source>
</evidence>
<dbReference type="SUPFAM" id="SSF88688">
    <property type="entry name" value="Families 57/38 glycoside transferase middle domain"/>
    <property type="match status" value="1"/>
</dbReference>
<comment type="caution">
    <text evidence="11">The sequence shown here is derived from an EMBL/GenBank/DDBJ whole genome shotgun (WGS) entry which is preliminary data.</text>
</comment>
<dbReference type="EC" id="3.2.1.-" evidence="9"/>
<sequence>MLESISTDRDERQKINEQWINEHLDSLEDSMQDLDRAIKYLNQKQAEELIFTQQSKSLLEIVKEKPISQSIENNTQTILFESNYNNNNNNQCTWRTSSPMNTTFNTQQLYDSLPFDNQNGGVWLHGFDIQYNTSQWTSNNKLKIILMPHSHCDPGWLNTYEQYFAYSARRILNTMITMLDKNSKYKFIWAEMSFLSLCLPFDNQNGGVWLHGFDIQYNTSQWTSNNKLKIILMPHSHCDPGWLNTYEQYFAYSARRILNTMITMLDKNSKYKFIWAEMSFLSWLNTYEQYFAYSARRILNTMITMLDKNSKYKFIWAEMSFLSLWWDQATYDQRQLLKKLLDNKQLEIVTGGWVMNDEANTHYFGMLDQLIEGHQFIENTFGNITIQSSWANDPFGYSPTMAYLLQGSDIHYVAIQRVHYHIKKALAKEKQLEFFWQQTWDRNISKRIFTHILPFHGYDISYSCGPDPKICCQFDFRRGAKLFAGCPWGINPVSINENNTHERAELLLDQYRKKAQLYRTNVLLIPLGDDFRFISIYEAKLQFNNYDKLFTYINQRADWNTHIQYGTLNDYFEQILQEKSLVEFPSYAGDFFTYADHDDHYWSGYYTSRAFFKRMNRIAESYLRATEILFSIAHAQVLEGKLASYFPKDDLFTKLIMARRNLGVFQHHDGITGTARAHVVNDFGQKLLTVIILSQIVMQQSAAYLLFQNYYSFNNQFLILNQEFETFDTLPIRQFISFNNNNKEKIRMIYIYNPTDQRRIEIVKILLDTYYVRVTSNKQPIETCQIDPKWSNRRSNIMNQNQFELLILIDIEPYSIKEYTIHATTFKQPCPLTEIEYINEKQLPKTSSTPFKMTVINTKGFQIDNRFLSIIFSKNGVLLNVQHKKSDENLRFHTNIIRYGTLKQSDHHSGAYLFIPDGIAQNIPTSNYDLIRIQRGPLISRVYINHELYSLQYKLTNTNGLNDYMLGLSTITHLNMNKDTELALRFSTGIKNGAEFFTDLNGFQMIRRTTYGKLPLQGNVYPMPTMAYIEDNFMRFTILSGQSSGVACLKPGIVDVFLDRRLTRDDGRGLGEGIMDNREIISTFKLLFESRHTIADRTSLTGYPTLLAHHLSIELLYPIHLFHSLNSKIVLNEFNLFLKPLLFPSDYHLVNLRTLNNNDDKKYSASKNVALILRRFAYDCDEYYDRSFHFEKPIFEHFFQVNQIESIEQTSLSLRHIKQKLNITSKLNVPFAEIITYKIRFN</sequence>
<dbReference type="InterPro" id="IPR011330">
    <property type="entry name" value="Glyco_hydro/deAcase_b/a-brl"/>
</dbReference>
<dbReference type="InterPro" id="IPR037094">
    <property type="entry name" value="Glyco_hydro_38_cen_sf"/>
</dbReference>
<dbReference type="SUPFAM" id="SSF74650">
    <property type="entry name" value="Galactose mutarotase-like"/>
    <property type="match status" value="1"/>
</dbReference>
<evidence type="ECO:0000256" key="8">
    <source>
        <dbReference type="ARBA" id="ARBA00093232"/>
    </source>
</evidence>
<dbReference type="Pfam" id="PF07748">
    <property type="entry name" value="Glyco_hydro_38C"/>
    <property type="match status" value="1"/>
</dbReference>
<dbReference type="Proteomes" id="UP000663864">
    <property type="component" value="Unassembled WGS sequence"/>
</dbReference>
<dbReference type="AlphaFoldDB" id="A0A814TUH4"/>
<dbReference type="Gene3D" id="1.20.1270.50">
    <property type="entry name" value="Glycoside hydrolase family 38, central domain"/>
    <property type="match status" value="1"/>
</dbReference>
<dbReference type="PANTHER" id="PTHR11607:SF3">
    <property type="entry name" value="LYSOSOMAL ALPHA-MANNOSIDASE"/>
    <property type="match status" value="1"/>
</dbReference>
<comment type="similarity">
    <text evidence="1 9">Belongs to the glycosyl hydrolase 38 family.</text>
</comment>
<dbReference type="InterPro" id="IPR000602">
    <property type="entry name" value="Glyco_hydro_38_N"/>
</dbReference>
<dbReference type="InterPro" id="IPR013780">
    <property type="entry name" value="Glyco_hydro_b"/>
</dbReference>
<dbReference type="GO" id="GO:0046872">
    <property type="term" value="F:metal ion binding"/>
    <property type="evidence" value="ECO:0007669"/>
    <property type="project" value="UniProtKB-KW"/>
</dbReference>
<evidence type="ECO:0000256" key="6">
    <source>
        <dbReference type="ARBA" id="ARBA00023295"/>
    </source>
</evidence>
<dbReference type="FunFam" id="3.20.110.10:FF:000010">
    <property type="entry name" value="Alpha-mannosidase"/>
    <property type="match status" value="1"/>
</dbReference>
<dbReference type="Gene3D" id="2.60.40.1180">
    <property type="entry name" value="Golgi alpha-mannosidase II"/>
    <property type="match status" value="1"/>
</dbReference>
<evidence type="ECO:0000313" key="11">
    <source>
        <dbReference type="EMBL" id="CAF1164712.1"/>
    </source>
</evidence>
<dbReference type="SMART" id="SM00872">
    <property type="entry name" value="Alpha-mann_mid"/>
    <property type="match status" value="1"/>
</dbReference>
<comment type="function">
    <text evidence="7">Catalyzes the first committed step in the biosynthesis of complex N-glycans. It controls conversion of high mannose to complex N-glycans; the final hydrolytic step in the N-glycan maturation pathway.</text>
</comment>